<organism evidence="2 3">
    <name type="scientific">Psychrosphaera ytuae</name>
    <dbReference type="NCBI Taxonomy" id="2820710"/>
    <lineage>
        <taxon>Bacteria</taxon>
        <taxon>Pseudomonadati</taxon>
        <taxon>Pseudomonadota</taxon>
        <taxon>Gammaproteobacteria</taxon>
        <taxon>Alteromonadales</taxon>
        <taxon>Pseudoalteromonadaceae</taxon>
        <taxon>Psychrosphaera</taxon>
    </lineage>
</organism>
<gene>
    <name evidence="2" type="ORF">J1N51_07275</name>
</gene>
<sequence length="59" mass="7103">MVKFFFLIPLLLSLVWWQYLRVNGWTLEQGKRGFYYIIAFSVAIAVFFGFMYGLNHYLN</sequence>
<feature type="transmembrane region" description="Helical" evidence="1">
    <location>
        <begin position="34"/>
        <end position="54"/>
    </location>
</feature>
<dbReference type="KEGG" id="psym:J1N51_07275"/>
<dbReference type="RefSeq" id="WP_208833256.1">
    <property type="nucleotide sequence ID" value="NZ_CP072110.1"/>
</dbReference>
<keyword evidence="1" id="KW-1133">Transmembrane helix</keyword>
<reference evidence="2" key="1">
    <citation type="submission" date="2021-03" db="EMBL/GenBank/DDBJ databases">
        <title>Description of Psychrosphaera ytuae sp. nov. isolated from deep sea sediment of South China Sea.</title>
        <authorList>
            <person name="Zhang J."/>
            <person name="Xu X.-D."/>
        </authorList>
    </citation>
    <scope>NUCLEOTIDE SEQUENCE</scope>
    <source>
        <strain evidence="2">MTZ26</strain>
    </source>
</reference>
<name>A0A975HJE3_9GAMM</name>
<dbReference type="Proteomes" id="UP000682739">
    <property type="component" value="Chromosome"/>
</dbReference>
<keyword evidence="1" id="KW-0812">Transmembrane</keyword>
<keyword evidence="3" id="KW-1185">Reference proteome</keyword>
<keyword evidence="1" id="KW-0472">Membrane</keyword>
<protein>
    <submittedName>
        <fullName evidence="2">Uncharacterized protein</fullName>
    </submittedName>
</protein>
<proteinExistence type="predicted"/>
<evidence type="ECO:0000256" key="1">
    <source>
        <dbReference type="SAM" id="Phobius"/>
    </source>
</evidence>
<evidence type="ECO:0000313" key="2">
    <source>
        <dbReference type="EMBL" id="QTH65221.1"/>
    </source>
</evidence>
<evidence type="ECO:0000313" key="3">
    <source>
        <dbReference type="Proteomes" id="UP000682739"/>
    </source>
</evidence>
<dbReference type="EMBL" id="CP072110">
    <property type="protein sequence ID" value="QTH65221.1"/>
    <property type="molecule type" value="Genomic_DNA"/>
</dbReference>
<accession>A0A975HJE3</accession>
<dbReference type="AlphaFoldDB" id="A0A975HJE3"/>